<keyword evidence="3" id="KW-0804">Transcription</keyword>
<keyword evidence="2" id="KW-0238">DNA-binding</keyword>
<dbReference type="InterPro" id="IPR036388">
    <property type="entry name" value="WH-like_DNA-bd_sf"/>
</dbReference>
<dbReference type="PANTHER" id="PTHR44688:SF16">
    <property type="entry name" value="DNA-BINDING TRANSCRIPTIONAL ACTIVATOR DEVR_DOSR"/>
    <property type="match status" value="1"/>
</dbReference>
<gene>
    <name evidence="5" type="ORF">ABFY20_10655</name>
</gene>
<dbReference type="InterPro" id="IPR016032">
    <property type="entry name" value="Sig_transdc_resp-reg_C-effctor"/>
</dbReference>
<dbReference type="RefSeq" id="WP_368496230.1">
    <property type="nucleotide sequence ID" value="NZ_CP162511.1"/>
</dbReference>
<sequence>MTGATGDGGAGAGPGLDDLVERSAWDEVVAALDERWGELLSVDPNAVKRAVSALPASVLEAHPRWALAANYVNRYVSNGQTPTTIFRGTSPTPAPLNLLDVLARLTSKVAERRARGRYTEATAAAAEARLLVDEADDDARATLLQALPEIVFQWAMAWEYDGDTDRATREYTESYDAAVAIDHTIAIASAAGALAWIHALAGRNIQARNWLDRLPDVGSEWWENRASVTARFARVHLLLDELRLDEARRELAAVDLTGVPERWPAQKYLAALVEDDPARCLVLLTQIDSSAATLPHQATTTGAWAPLVAIARSVLLGRLDNWAASREALEALDVEGRGTDDFGARQIRLWRAAAVLVAGDAAQARRRATALVGISTTSPRLLIGALGVSAAAAHRLGDAESAAKQLRMAIELANQHRLYLSLTVVPADDLAELLPQLDAHLPDAVVRALSADVAGPGTDPFLELTPRELAVVRGVMGSASLDDAAADLFVSRNTVKTQLRNAYRKLGVTSKAALEELAVRHGYTPEGD</sequence>
<dbReference type="CDD" id="cd06170">
    <property type="entry name" value="LuxR_C_like"/>
    <property type="match status" value="1"/>
</dbReference>
<reference evidence="5" key="1">
    <citation type="submission" date="2024-05" db="EMBL/GenBank/DDBJ databases">
        <title>Herbiconiux sp. A18JL235.</title>
        <authorList>
            <person name="Zhang G."/>
        </authorList>
    </citation>
    <scope>NUCLEOTIDE SEQUENCE</scope>
    <source>
        <strain evidence="5">A18JL235</strain>
    </source>
</reference>
<dbReference type="GO" id="GO:0006355">
    <property type="term" value="P:regulation of DNA-templated transcription"/>
    <property type="evidence" value="ECO:0007669"/>
    <property type="project" value="InterPro"/>
</dbReference>
<dbReference type="SMART" id="SM00421">
    <property type="entry name" value="HTH_LUXR"/>
    <property type="match status" value="1"/>
</dbReference>
<dbReference type="Gene3D" id="1.10.10.10">
    <property type="entry name" value="Winged helix-like DNA-binding domain superfamily/Winged helix DNA-binding domain"/>
    <property type="match status" value="1"/>
</dbReference>
<dbReference type="SUPFAM" id="SSF46894">
    <property type="entry name" value="C-terminal effector domain of the bipartite response regulators"/>
    <property type="match status" value="1"/>
</dbReference>
<dbReference type="GO" id="GO:0003677">
    <property type="term" value="F:DNA binding"/>
    <property type="evidence" value="ECO:0007669"/>
    <property type="project" value="UniProtKB-KW"/>
</dbReference>
<dbReference type="AlphaFoldDB" id="A0AB39BC19"/>
<dbReference type="PROSITE" id="PS50043">
    <property type="entry name" value="HTH_LUXR_2"/>
    <property type="match status" value="1"/>
</dbReference>
<proteinExistence type="predicted"/>
<evidence type="ECO:0000256" key="3">
    <source>
        <dbReference type="ARBA" id="ARBA00023163"/>
    </source>
</evidence>
<evidence type="ECO:0000259" key="4">
    <source>
        <dbReference type="PROSITE" id="PS50043"/>
    </source>
</evidence>
<evidence type="ECO:0000256" key="1">
    <source>
        <dbReference type="ARBA" id="ARBA00023015"/>
    </source>
</evidence>
<keyword evidence="1" id="KW-0805">Transcription regulation</keyword>
<evidence type="ECO:0000313" key="5">
    <source>
        <dbReference type="EMBL" id="XDI03813.1"/>
    </source>
</evidence>
<dbReference type="PANTHER" id="PTHR44688">
    <property type="entry name" value="DNA-BINDING TRANSCRIPTIONAL ACTIVATOR DEVR_DOSR"/>
    <property type="match status" value="1"/>
</dbReference>
<protein>
    <submittedName>
        <fullName evidence="5">Response regulator transcription factor</fullName>
    </submittedName>
</protein>
<dbReference type="InterPro" id="IPR011990">
    <property type="entry name" value="TPR-like_helical_dom_sf"/>
</dbReference>
<dbReference type="InterPro" id="IPR000792">
    <property type="entry name" value="Tscrpt_reg_LuxR_C"/>
</dbReference>
<dbReference type="Gene3D" id="1.25.40.10">
    <property type="entry name" value="Tetratricopeptide repeat domain"/>
    <property type="match status" value="1"/>
</dbReference>
<organism evidence="5">
    <name type="scientific">Herbiconiux sp. A18JL235</name>
    <dbReference type="NCBI Taxonomy" id="3152363"/>
    <lineage>
        <taxon>Bacteria</taxon>
        <taxon>Bacillati</taxon>
        <taxon>Actinomycetota</taxon>
        <taxon>Actinomycetes</taxon>
        <taxon>Micrococcales</taxon>
        <taxon>Microbacteriaceae</taxon>
        <taxon>Herbiconiux</taxon>
    </lineage>
</organism>
<name>A0AB39BC19_9MICO</name>
<feature type="domain" description="HTH luxR-type" evidence="4">
    <location>
        <begin position="457"/>
        <end position="522"/>
    </location>
</feature>
<dbReference type="Pfam" id="PF00196">
    <property type="entry name" value="GerE"/>
    <property type="match status" value="1"/>
</dbReference>
<dbReference type="EMBL" id="CP162511">
    <property type="protein sequence ID" value="XDI03813.1"/>
    <property type="molecule type" value="Genomic_DNA"/>
</dbReference>
<accession>A0AB39BC19</accession>
<evidence type="ECO:0000256" key="2">
    <source>
        <dbReference type="ARBA" id="ARBA00023125"/>
    </source>
</evidence>